<dbReference type="Proteomes" id="UP000324222">
    <property type="component" value="Unassembled WGS sequence"/>
</dbReference>
<dbReference type="EMBL" id="VSRR010080225">
    <property type="protein sequence ID" value="MPC89203.1"/>
    <property type="molecule type" value="Genomic_DNA"/>
</dbReference>
<organism evidence="1 2">
    <name type="scientific">Portunus trituberculatus</name>
    <name type="common">Swimming crab</name>
    <name type="synonym">Neptunus trituberculatus</name>
    <dbReference type="NCBI Taxonomy" id="210409"/>
    <lineage>
        <taxon>Eukaryota</taxon>
        <taxon>Metazoa</taxon>
        <taxon>Ecdysozoa</taxon>
        <taxon>Arthropoda</taxon>
        <taxon>Crustacea</taxon>
        <taxon>Multicrustacea</taxon>
        <taxon>Malacostraca</taxon>
        <taxon>Eumalacostraca</taxon>
        <taxon>Eucarida</taxon>
        <taxon>Decapoda</taxon>
        <taxon>Pleocyemata</taxon>
        <taxon>Brachyura</taxon>
        <taxon>Eubrachyura</taxon>
        <taxon>Portunoidea</taxon>
        <taxon>Portunidae</taxon>
        <taxon>Portuninae</taxon>
        <taxon>Portunus</taxon>
    </lineage>
</organism>
<evidence type="ECO:0000313" key="1">
    <source>
        <dbReference type="EMBL" id="MPC89203.1"/>
    </source>
</evidence>
<gene>
    <name evidence="1" type="ORF">E2C01_084139</name>
</gene>
<keyword evidence="2" id="KW-1185">Reference proteome</keyword>
<dbReference type="AlphaFoldDB" id="A0A5B7J419"/>
<reference evidence="1 2" key="1">
    <citation type="submission" date="2019-05" db="EMBL/GenBank/DDBJ databases">
        <title>Another draft genome of Portunus trituberculatus and its Hox gene families provides insights of decapod evolution.</title>
        <authorList>
            <person name="Jeong J.-H."/>
            <person name="Song I."/>
            <person name="Kim S."/>
            <person name="Choi T."/>
            <person name="Kim D."/>
            <person name="Ryu S."/>
            <person name="Kim W."/>
        </authorList>
    </citation>
    <scope>NUCLEOTIDE SEQUENCE [LARGE SCALE GENOMIC DNA]</scope>
    <source>
        <tissue evidence="1">Muscle</tissue>
    </source>
</reference>
<sequence length="82" mass="9363">MLPGHAHIHTYRRTNTVKRHHNGRPTLPPRGFMVARRGRSPNIVKLWSVRVWVVVNWMAGVLVRHLTNLATSPTSPPHHLAL</sequence>
<accession>A0A5B7J419</accession>
<name>A0A5B7J419_PORTR</name>
<evidence type="ECO:0000313" key="2">
    <source>
        <dbReference type="Proteomes" id="UP000324222"/>
    </source>
</evidence>
<protein>
    <submittedName>
        <fullName evidence="1">Uncharacterized protein</fullName>
    </submittedName>
</protein>
<comment type="caution">
    <text evidence="1">The sequence shown here is derived from an EMBL/GenBank/DDBJ whole genome shotgun (WGS) entry which is preliminary data.</text>
</comment>
<proteinExistence type="predicted"/>